<keyword evidence="8" id="KW-1185">Reference proteome</keyword>
<keyword evidence="5" id="KW-0812">Transmembrane</keyword>
<dbReference type="KEGG" id="madi:A7U43_28270"/>
<keyword evidence="5" id="KW-1133">Transmembrane helix</keyword>
<evidence type="ECO:0000256" key="2">
    <source>
        <dbReference type="ARBA" id="ARBA00022840"/>
    </source>
</evidence>
<keyword evidence="7" id="KW-0132">Cell division</keyword>
<dbReference type="GO" id="GO:0051301">
    <property type="term" value="P:cell division"/>
    <property type="evidence" value="ECO:0007669"/>
    <property type="project" value="UniProtKB-KW"/>
</dbReference>
<evidence type="ECO:0000256" key="4">
    <source>
        <dbReference type="SAM" id="MobiDB-lite"/>
    </source>
</evidence>
<proteinExistence type="predicted"/>
<keyword evidence="7" id="KW-0614">Plasmid</keyword>
<dbReference type="PROSITE" id="PS50901">
    <property type="entry name" value="FTSK"/>
    <property type="match status" value="1"/>
</dbReference>
<keyword evidence="1 3" id="KW-0547">Nucleotide-binding</keyword>
<geneLocation type="plasmid" evidence="8">
    <name>pmyc1</name>
</geneLocation>
<dbReference type="Pfam" id="PF01580">
    <property type="entry name" value="FtsK_SpoIIIE"/>
    <property type="match status" value="1"/>
</dbReference>
<dbReference type="PANTHER" id="PTHR22683:SF41">
    <property type="entry name" value="DNA TRANSLOCASE FTSK"/>
    <property type="match status" value="1"/>
</dbReference>
<feature type="transmembrane region" description="Helical" evidence="5">
    <location>
        <begin position="158"/>
        <end position="178"/>
    </location>
</feature>
<feature type="transmembrane region" description="Helical" evidence="5">
    <location>
        <begin position="190"/>
        <end position="207"/>
    </location>
</feature>
<evidence type="ECO:0000256" key="5">
    <source>
        <dbReference type="SAM" id="Phobius"/>
    </source>
</evidence>
<keyword evidence="5" id="KW-0472">Membrane</keyword>
<feature type="compositionally biased region" description="Low complexity" evidence="4">
    <location>
        <begin position="9"/>
        <end position="20"/>
    </location>
</feature>
<keyword evidence="7" id="KW-0131">Cell cycle</keyword>
<feature type="region of interest" description="Disordered" evidence="4">
    <location>
        <begin position="793"/>
        <end position="827"/>
    </location>
</feature>
<dbReference type="RefSeq" id="WP_068004143.1">
    <property type="nucleotide sequence ID" value="NZ_CP015597.1"/>
</dbReference>
<feature type="transmembrane region" description="Helical" evidence="5">
    <location>
        <begin position="53"/>
        <end position="74"/>
    </location>
</feature>
<dbReference type="InterPro" id="IPR002543">
    <property type="entry name" value="FtsK_dom"/>
</dbReference>
<evidence type="ECO:0000256" key="1">
    <source>
        <dbReference type="ARBA" id="ARBA00022741"/>
    </source>
</evidence>
<feature type="transmembrane region" description="Helical" evidence="5">
    <location>
        <begin position="95"/>
        <end position="128"/>
    </location>
</feature>
<protein>
    <submittedName>
        <fullName evidence="7">Cell division protein FtsK</fullName>
    </submittedName>
</protein>
<dbReference type="SUPFAM" id="SSF52540">
    <property type="entry name" value="P-loop containing nucleoside triphosphate hydrolases"/>
    <property type="match status" value="1"/>
</dbReference>
<dbReference type="CDD" id="cd01127">
    <property type="entry name" value="TrwB_TraG_TraD_VirD4"/>
    <property type="match status" value="1"/>
</dbReference>
<keyword evidence="2 3" id="KW-0067">ATP-binding</keyword>
<evidence type="ECO:0000256" key="3">
    <source>
        <dbReference type="PROSITE-ProRule" id="PRU00289"/>
    </source>
</evidence>
<dbReference type="InterPro" id="IPR027417">
    <property type="entry name" value="P-loop_NTPase"/>
</dbReference>
<evidence type="ECO:0000259" key="6">
    <source>
        <dbReference type="PROSITE" id="PS50901"/>
    </source>
</evidence>
<dbReference type="InterPro" id="IPR050206">
    <property type="entry name" value="FtsK/SpoIIIE/SftA"/>
</dbReference>
<name>A0A172UWK5_9MYCO</name>
<evidence type="ECO:0000313" key="7">
    <source>
        <dbReference type="EMBL" id="ANE83415.1"/>
    </source>
</evidence>
<feature type="binding site" evidence="3">
    <location>
        <begin position="492"/>
        <end position="499"/>
    </location>
    <ligand>
        <name>ATP</name>
        <dbReference type="ChEBI" id="CHEBI:30616"/>
    </ligand>
</feature>
<dbReference type="AlphaFoldDB" id="A0A172UWK5"/>
<reference evidence="7 8" key="1">
    <citation type="submission" date="2016-05" db="EMBL/GenBank/DDBJ databases">
        <title>Complete genome sequence of a phthalic acid esters degrading Mycobacterium sp. YC-RL4.</title>
        <authorList>
            <person name="Ren L."/>
            <person name="Fan S."/>
            <person name="Ruth N."/>
            <person name="Jia Y."/>
            <person name="Wang J."/>
            <person name="Qiao C."/>
        </authorList>
    </citation>
    <scope>NUCLEOTIDE SEQUENCE [LARGE SCALE GENOMIC DNA]</scope>
    <source>
        <strain evidence="7 8">YC-RL4</strain>
        <plasmid evidence="8">pmyc1</plasmid>
    </source>
</reference>
<dbReference type="GO" id="GO:0005524">
    <property type="term" value="F:ATP binding"/>
    <property type="evidence" value="ECO:0007669"/>
    <property type="project" value="UniProtKB-UniRule"/>
</dbReference>
<dbReference type="OrthoDB" id="5083868at2"/>
<feature type="domain" description="FtsK" evidence="6">
    <location>
        <begin position="475"/>
        <end position="666"/>
    </location>
</feature>
<dbReference type="GO" id="GO:0003677">
    <property type="term" value="F:DNA binding"/>
    <property type="evidence" value="ECO:0007669"/>
    <property type="project" value="InterPro"/>
</dbReference>
<dbReference type="PANTHER" id="PTHR22683">
    <property type="entry name" value="SPORULATION PROTEIN RELATED"/>
    <property type="match status" value="1"/>
</dbReference>
<dbReference type="Gene3D" id="3.40.50.300">
    <property type="entry name" value="P-loop containing nucleotide triphosphate hydrolases"/>
    <property type="match status" value="1"/>
</dbReference>
<dbReference type="Proteomes" id="UP000077143">
    <property type="component" value="Plasmid pMYC1"/>
</dbReference>
<gene>
    <name evidence="7" type="ORF">A7U43_28270</name>
</gene>
<organism evidence="7 8">
    <name type="scientific">Mycobacterium adipatum</name>
    <dbReference type="NCBI Taxonomy" id="1682113"/>
    <lineage>
        <taxon>Bacteria</taxon>
        <taxon>Bacillati</taxon>
        <taxon>Actinomycetota</taxon>
        <taxon>Actinomycetes</taxon>
        <taxon>Mycobacteriales</taxon>
        <taxon>Mycobacteriaceae</taxon>
        <taxon>Mycobacterium</taxon>
    </lineage>
</organism>
<evidence type="ECO:0000313" key="8">
    <source>
        <dbReference type="Proteomes" id="UP000077143"/>
    </source>
</evidence>
<accession>A0A172UWK5</accession>
<feature type="region of interest" description="Disordered" evidence="4">
    <location>
        <begin position="1"/>
        <end position="25"/>
    </location>
</feature>
<sequence length="923" mass="100585">MAPSGKTVPAKSSSSAAAPSGRPYATSGAELNRPYVPGESAAEQKQAAESWRWILMAALAVAVVLGYTKVWPAAQEFLYRPSPARDYLLPPSPEPLYVIAGVGVGWFWILFIAAPVVAAVLAALWWAMLSWSNHRARSGHIGQVRPGQHWTGEQYPTVPLILAGAAVLLAASGVLLRWAAPSATHLPGRLLVVAVLVTAAFGFWQYARWAYARGLVTRQINKITFLISPALGWPDLRAGRVRVERCAHPRGKPAFPKVIKLLYGQHPRSVGEELTAEIAAVLHEVTRRTYVFEHDPLARALTATETVVVEEDVVVDAESVLAPLVASWFDAAAQIASVTVDKPAPVLDSAVSTVAHGEGTMNPQLDMDDELAARSASTGNDAIAARIREFTVGFAYNLKVSSAFRRGAIEGMVSDSLGGSWEAEWSMASRRVRFVRSPGLPTMVDPPLDFPDVTRASVRSLYKNTVIPFGIDAYGNVVGWDFKQSPHFLIAGATSTGKTSVLMTIATQCARRGFNVVWVDPKGFDSPGMRSWPNVSLVTAGTDEDGLVGHTAALRLIADTMTDRLSQVKINPNRADDFDPIIVITDEFSNLAVALGQFYKTYKTSKERGEPPTATDIGILLRTARAVGIHMALGIQRPDTMFIAGEARDNTALRVAMGRLRSKDAAIMMFNDAVAGTRLQPGIKGRGTVQLPDGSFREMQAFYTPRVPATEEQDAALTDHERAILTELQNVDSFWPRRVVDSALRGYDPEDDEQEMSFKMIRESPVVLASDRPDLDPLHPSYVRPMMALRRPTMDDEHGDTSEDLPATHPSPATGPDGAAKPAPFNEAVDGFDDEYLPTVDDEYGPPIPVSANELQHGDLVNIGDIDGVMDWKYVHAEPYLTDDVDGGDRLVIPYRDLDDGRHAGDIDVDPYEVMQARQLHMH</sequence>
<dbReference type="EMBL" id="CP015597">
    <property type="protein sequence ID" value="ANE83415.1"/>
    <property type="molecule type" value="Genomic_DNA"/>
</dbReference>